<comment type="caution">
    <text evidence="1">The sequence shown here is derived from an EMBL/GenBank/DDBJ whole genome shotgun (WGS) entry which is preliminary data.</text>
</comment>
<reference evidence="1" key="1">
    <citation type="submission" date="2023-04" db="EMBL/GenBank/DDBJ databases">
        <title>A chromosome-level genome assembly of the parasitoid wasp Eretmocerus hayati.</title>
        <authorList>
            <person name="Zhong Y."/>
            <person name="Liu S."/>
            <person name="Liu Y."/>
        </authorList>
    </citation>
    <scope>NUCLEOTIDE SEQUENCE</scope>
    <source>
        <strain evidence="1">ZJU_SS_LIU_2023</strain>
    </source>
</reference>
<evidence type="ECO:0000313" key="1">
    <source>
        <dbReference type="EMBL" id="KAJ8678725.1"/>
    </source>
</evidence>
<protein>
    <submittedName>
        <fullName evidence="1">Uncharacterized protein</fullName>
    </submittedName>
</protein>
<keyword evidence="2" id="KW-1185">Reference proteome</keyword>
<evidence type="ECO:0000313" key="2">
    <source>
        <dbReference type="Proteomes" id="UP001239111"/>
    </source>
</evidence>
<accession>A0ACC2P5R6</accession>
<proteinExistence type="predicted"/>
<dbReference type="EMBL" id="CM056742">
    <property type="protein sequence ID" value="KAJ8678725.1"/>
    <property type="molecule type" value="Genomic_DNA"/>
</dbReference>
<name>A0ACC2P5R6_9HYME</name>
<organism evidence="1 2">
    <name type="scientific">Eretmocerus hayati</name>
    <dbReference type="NCBI Taxonomy" id="131215"/>
    <lineage>
        <taxon>Eukaryota</taxon>
        <taxon>Metazoa</taxon>
        <taxon>Ecdysozoa</taxon>
        <taxon>Arthropoda</taxon>
        <taxon>Hexapoda</taxon>
        <taxon>Insecta</taxon>
        <taxon>Pterygota</taxon>
        <taxon>Neoptera</taxon>
        <taxon>Endopterygota</taxon>
        <taxon>Hymenoptera</taxon>
        <taxon>Apocrita</taxon>
        <taxon>Proctotrupomorpha</taxon>
        <taxon>Chalcidoidea</taxon>
        <taxon>Aphelinidae</taxon>
        <taxon>Aphelininae</taxon>
        <taxon>Eretmocerus</taxon>
    </lineage>
</organism>
<sequence>MSDGRRRESGSFYRKRAAEKDKKNEEVISKTPRIQSFFKSELQASSNCNIVVQENLQGIITQEERAVQRPVAGGDDLQVEPSTSTATETTNKIECQDEEIQERSSAPAKVKLNKDPFFWPINDSTRDYIVKYGYEQNEGINFEKSRRTYESQTRYFSGTLFERHLKNGETKHRDWLIYSQSTGNVYCGPCLAFNGSSKFASKEGFSDWRNPKNLGLHEESDSHKNIVAAINQRRSCITQIDKQLTQSLDIETRYWYEVMRRCVSAIKKLVSRGLPTRGHTEKFGCIHNGNYMMSLELLAEWDPFLAKHISDHGNRGSGHTNYLSSTICDELILLMAAEVIEMVCQAHRKDQQQQAIELCETDQIKISRRKNAVKTLSATRWSARCDSVVAVETYWDALHATLNAIEADKDTKSLVRCQVIGVRVKLERLETAFLVKVWGFLLPRIDSVSKRLQAQDIEITTVVELYDSLIGLVSSIRNDESFQTFLSEALIISINEDYDVDLKRKKKKTKKSDESNSEETLFTGEENLRVNVYFMILDSLLTELKRRCVAYRLYADKFEWMLHIENMSLDEIRNKAMLLVQSYPDDLEDGLVKECIHFKAHISSSQRAGATREDHRKNLIELLKWIRTNEYHSIYPNIEIVLRICVSTAVSLLNPDVP</sequence>
<gene>
    <name evidence="1" type="ORF">QAD02_014512</name>
</gene>
<dbReference type="Proteomes" id="UP001239111">
    <property type="component" value="Chromosome 2"/>
</dbReference>